<name>A0AA42BUU2_9MICO</name>
<dbReference type="FunFam" id="3.40.50.720:FF:000084">
    <property type="entry name" value="Short-chain dehydrogenase reductase"/>
    <property type="match status" value="1"/>
</dbReference>
<dbReference type="GO" id="GO:0016491">
    <property type="term" value="F:oxidoreductase activity"/>
    <property type="evidence" value="ECO:0007669"/>
    <property type="project" value="UniProtKB-KW"/>
</dbReference>
<evidence type="ECO:0000313" key="3">
    <source>
        <dbReference type="EMBL" id="MCS5726546.1"/>
    </source>
</evidence>
<comment type="caution">
    <text evidence="3">The sequence shown here is derived from an EMBL/GenBank/DDBJ whole genome shotgun (WGS) entry which is preliminary data.</text>
</comment>
<dbReference type="PANTHER" id="PTHR43639:SF1">
    <property type="entry name" value="SHORT-CHAIN DEHYDROGENASE_REDUCTASE FAMILY PROTEIN"/>
    <property type="match status" value="1"/>
</dbReference>
<proteinExistence type="inferred from homology"/>
<protein>
    <submittedName>
        <fullName evidence="3">SDR family oxidoreductase</fullName>
    </submittedName>
</protein>
<dbReference type="PANTHER" id="PTHR43639">
    <property type="entry name" value="OXIDOREDUCTASE, SHORT-CHAIN DEHYDROGENASE/REDUCTASE FAMILY (AFU_ORTHOLOGUE AFUA_5G02870)"/>
    <property type="match status" value="1"/>
</dbReference>
<evidence type="ECO:0000256" key="1">
    <source>
        <dbReference type="ARBA" id="ARBA00006484"/>
    </source>
</evidence>
<dbReference type="PRINTS" id="PR00080">
    <property type="entry name" value="SDRFAMILY"/>
</dbReference>
<dbReference type="RefSeq" id="WP_259529055.1">
    <property type="nucleotide sequence ID" value="NZ_JANLCK010000005.1"/>
</dbReference>
<sequence>MSEHTSEQITEPATDEKIVVVTGASSGIGRGAALEIAARGMGVILTYHARPEGAERTVDEIREHGGTAVALPLDLSRTDTFPAFTNALTAALKSEWGTDRLHALVNNAGFGGGMAFEEMTEDAFDAYYRVLLRGPYFLTQALLPLIEHGGAIVNTSSSSVRPGDTEPGYSGYAAMKGGLTVATRFLAKELSGRSIRVNSVSPGPTRTRLGDNAFGRFPEVIDGLAAKTAFGRIGEPSDIGKVIAFLVSDDSAWITGEDILATGGYAL</sequence>
<accession>A0AA42BUU2</accession>
<evidence type="ECO:0000256" key="2">
    <source>
        <dbReference type="ARBA" id="ARBA00023002"/>
    </source>
</evidence>
<gene>
    <name evidence="3" type="ORF">N1028_11635</name>
</gene>
<dbReference type="CDD" id="cd05233">
    <property type="entry name" value="SDR_c"/>
    <property type="match status" value="1"/>
</dbReference>
<dbReference type="Pfam" id="PF13561">
    <property type="entry name" value="adh_short_C2"/>
    <property type="match status" value="1"/>
</dbReference>
<dbReference type="AlphaFoldDB" id="A0AA42BUU2"/>
<dbReference type="Proteomes" id="UP001165587">
    <property type="component" value="Unassembled WGS sequence"/>
</dbReference>
<comment type="similarity">
    <text evidence="1">Belongs to the short-chain dehydrogenases/reductases (SDR) family.</text>
</comment>
<dbReference type="PRINTS" id="PR00081">
    <property type="entry name" value="GDHRDH"/>
</dbReference>
<keyword evidence="4" id="KW-1185">Reference proteome</keyword>
<dbReference type="InterPro" id="IPR002347">
    <property type="entry name" value="SDR_fam"/>
</dbReference>
<keyword evidence="2" id="KW-0560">Oxidoreductase</keyword>
<dbReference type="EMBL" id="JANLCK010000005">
    <property type="protein sequence ID" value="MCS5726546.1"/>
    <property type="molecule type" value="Genomic_DNA"/>
</dbReference>
<organism evidence="3 4">
    <name type="scientific">Herbiconiux oxytropis</name>
    <dbReference type="NCBI Taxonomy" id="2970915"/>
    <lineage>
        <taxon>Bacteria</taxon>
        <taxon>Bacillati</taxon>
        <taxon>Actinomycetota</taxon>
        <taxon>Actinomycetes</taxon>
        <taxon>Micrococcales</taxon>
        <taxon>Microbacteriaceae</taxon>
        <taxon>Herbiconiux</taxon>
    </lineage>
</organism>
<evidence type="ECO:0000313" key="4">
    <source>
        <dbReference type="Proteomes" id="UP001165587"/>
    </source>
</evidence>
<dbReference type="SUPFAM" id="SSF51735">
    <property type="entry name" value="NAD(P)-binding Rossmann-fold domains"/>
    <property type="match status" value="1"/>
</dbReference>
<reference evidence="3" key="1">
    <citation type="submission" date="2022-08" db="EMBL/GenBank/DDBJ databases">
        <authorList>
            <person name="Deng Y."/>
            <person name="Han X.-F."/>
            <person name="Zhang Y.-Q."/>
        </authorList>
    </citation>
    <scope>NUCLEOTIDE SEQUENCE</scope>
    <source>
        <strain evidence="3">CPCC 203407</strain>
    </source>
</reference>
<dbReference type="Gene3D" id="3.40.50.720">
    <property type="entry name" value="NAD(P)-binding Rossmann-like Domain"/>
    <property type="match status" value="1"/>
</dbReference>
<dbReference type="InterPro" id="IPR036291">
    <property type="entry name" value="NAD(P)-bd_dom_sf"/>
</dbReference>